<dbReference type="InterPro" id="IPR039425">
    <property type="entry name" value="RNA_pol_sigma-70-like"/>
</dbReference>
<comment type="similarity">
    <text evidence="1">Belongs to the sigma-70 factor family. ECF subfamily.</text>
</comment>
<dbReference type="PANTHER" id="PTHR43133:SF8">
    <property type="entry name" value="RNA POLYMERASE SIGMA FACTOR HI_1459-RELATED"/>
    <property type="match status" value="1"/>
</dbReference>
<dbReference type="EMBL" id="CP000473">
    <property type="protein sequence ID" value="ABJ81318.1"/>
    <property type="molecule type" value="Genomic_DNA"/>
</dbReference>
<dbReference type="GO" id="GO:0006352">
    <property type="term" value="P:DNA-templated transcription initiation"/>
    <property type="evidence" value="ECO:0007669"/>
    <property type="project" value="InterPro"/>
</dbReference>
<evidence type="ECO:0000313" key="6">
    <source>
        <dbReference type="EMBL" id="ABJ81318.1"/>
    </source>
</evidence>
<evidence type="ECO:0000256" key="1">
    <source>
        <dbReference type="ARBA" id="ARBA00010641"/>
    </source>
</evidence>
<dbReference type="Gene3D" id="1.10.1740.10">
    <property type="match status" value="1"/>
</dbReference>
<keyword evidence="2" id="KW-0805">Transcription regulation</keyword>
<evidence type="ECO:0000256" key="2">
    <source>
        <dbReference type="ARBA" id="ARBA00023015"/>
    </source>
</evidence>
<protein>
    <submittedName>
        <fullName evidence="6">RNA polymerase, sigma-24 subunit, ECF subfamily</fullName>
    </submittedName>
</protein>
<dbReference type="eggNOG" id="COG1595">
    <property type="taxonomic scope" value="Bacteria"/>
</dbReference>
<name>Q02C98_SOLUE</name>
<dbReference type="STRING" id="234267.Acid_0306"/>
<evidence type="ECO:0000256" key="5">
    <source>
        <dbReference type="ARBA" id="ARBA00023163"/>
    </source>
</evidence>
<dbReference type="AlphaFoldDB" id="Q02C98"/>
<gene>
    <name evidence="6" type="ordered locus">Acid_0306</name>
</gene>
<dbReference type="GO" id="GO:0003677">
    <property type="term" value="F:DNA binding"/>
    <property type="evidence" value="ECO:0007669"/>
    <property type="project" value="UniProtKB-KW"/>
</dbReference>
<dbReference type="InterPro" id="IPR036388">
    <property type="entry name" value="WH-like_DNA-bd_sf"/>
</dbReference>
<keyword evidence="4" id="KW-0238">DNA-binding</keyword>
<dbReference type="HOGENOM" id="CLU_1694372_0_0_0"/>
<dbReference type="InterPro" id="IPR013325">
    <property type="entry name" value="RNA_pol_sigma_r2"/>
</dbReference>
<proteinExistence type="inferred from homology"/>
<keyword evidence="5" id="KW-0804">Transcription</keyword>
<reference evidence="6" key="1">
    <citation type="submission" date="2006-10" db="EMBL/GenBank/DDBJ databases">
        <title>Complete sequence of Solibacter usitatus Ellin6076.</title>
        <authorList>
            <consortium name="US DOE Joint Genome Institute"/>
            <person name="Copeland A."/>
            <person name="Lucas S."/>
            <person name="Lapidus A."/>
            <person name="Barry K."/>
            <person name="Detter J.C."/>
            <person name="Glavina del Rio T."/>
            <person name="Hammon N."/>
            <person name="Israni S."/>
            <person name="Dalin E."/>
            <person name="Tice H."/>
            <person name="Pitluck S."/>
            <person name="Thompson L.S."/>
            <person name="Brettin T."/>
            <person name="Bruce D."/>
            <person name="Han C."/>
            <person name="Tapia R."/>
            <person name="Gilna P."/>
            <person name="Schmutz J."/>
            <person name="Larimer F."/>
            <person name="Land M."/>
            <person name="Hauser L."/>
            <person name="Kyrpides N."/>
            <person name="Mikhailova N."/>
            <person name="Janssen P.H."/>
            <person name="Kuske C.R."/>
            <person name="Richardson P."/>
        </authorList>
    </citation>
    <scope>NUCLEOTIDE SEQUENCE</scope>
    <source>
        <strain evidence="6">Ellin6076</strain>
    </source>
</reference>
<dbReference type="GO" id="GO:0016987">
    <property type="term" value="F:sigma factor activity"/>
    <property type="evidence" value="ECO:0007669"/>
    <property type="project" value="UniProtKB-KW"/>
</dbReference>
<evidence type="ECO:0000256" key="3">
    <source>
        <dbReference type="ARBA" id="ARBA00023082"/>
    </source>
</evidence>
<keyword evidence="3" id="KW-0731">Sigma factor</keyword>
<dbReference type="KEGG" id="sus:Acid_0306"/>
<dbReference type="InterPro" id="IPR013324">
    <property type="entry name" value="RNA_pol_sigma_r3/r4-like"/>
</dbReference>
<accession>Q02C98</accession>
<dbReference type="PANTHER" id="PTHR43133">
    <property type="entry name" value="RNA POLYMERASE ECF-TYPE SIGMA FACTO"/>
    <property type="match status" value="1"/>
</dbReference>
<dbReference type="InParanoid" id="Q02C98"/>
<sequence length="155" mass="17979">MSFAASHLSRDAAEDLAQEVLMLLHEKYAHLERPEDLLPLSLQIVRFKIMSQRRKSVRRGEYTQVSISDIQLPDLEANPADYVERKQTMERLTRAIGGLGERCRELMRLKLQGKTFPEIQKIMGAAAINTIYTWDHRCRKNLLDAMGGDWERPKR</sequence>
<evidence type="ECO:0000256" key="4">
    <source>
        <dbReference type="ARBA" id="ARBA00023125"/>
    </source>
</evidence>
<dbReference type="SUPFAM" id="SSF88946">
    <property type="entry name" value="Sigma2 domain of RNA polymerase sigma factors"/>
    <property type="match status" value="1"/>
</dbReference>
<organism evidence="6">
    <name type="scientific">Solibacter usitatus (strain Ellin6076)</name>
    <dbReference type="NCBI Taxonomy" id="234267"/>
    <lineage>
        <taxon>Bacteria</taxon>
        <taxon>Pseudomonadati</taxon>
        <taxon>Acidobacteriota</taxon>
        <taxon>Terriglobia</taxon>
        <taxon>Bryobacterales</taxon>
        <taxon>Solibacteraceae</taxon>
        <taxon>Candidatus Solibacter</taxon>
    </lineage>
</organism>
<dbReference type="Gene3D" id="1.10.10.10">
    <property type="entry name" value="Winged helix-like DNA-binding domain superfamily/Winged helix DNA-binding domain"/>
    <property type="match status" value="1"/>
</dbReference>
<dbReference type="SUPFAM" id="SSF88659">
    <property type="entry name" value="Sigma3 and sigma4 domains of RNA polymerase sigma factors"/>
    <property type="match status" value="1"/>
</dbReference>